<dbReference type="PANTHER" id="PTHR38102:SF1">
    <property type="entry name" value="PERIPLASMIC CHAPERONE SPY"/>
    <property type="match status" value="1"/>
</dbReference>
<evidence type="ECO:0000256" key="3">
    <source>
        <dbReference type="ARBA" id="ARBA00022729"/>
    </source>
</evidence>
<feature type="signal peptide" evidence="5">
    <location>
        <begin position="1"/>
        <end position="30"/>
    </location>
</feature>
<accession>A0AAE9Z1R7</accession>
<proteinExistence type="inferred from homology"/>
<dbReference type="Gene3D" id="1.20.120.1490">
    <property type="match status" value="1"/>
</dbReference>
<reference evidence="6 7" key="2">
    <citation type="journal article" date="2022" name="Mar. Drugs">
        <title>Bioassay-Guided Fractionation Leads to the Detection of Cholic Acid Generated by the Rare Thalassomonas sp.</title>
        <authorList>
            <person name="Pheiffer F."/>
            <person name="Schneider Y.K."/>
            <person name="Hansen E.H."/>
            <person name="Andersen J.H."/>
            <person name="Isaksson J."/>
            <person name="Busche T."/>
            <person name="R C."/>
            <person name="Kalinowski J."/>
            <person name="Zyl L.V."/>
            <person name="Trindade M."/>
        </authorList>
    </citation>
    <scope>NUCLEOTIDE SEQUENCE [LARGE SCALE GENOMIC DNA]</scope>
    <source>
        <strain evidence="6 7">XOM25</strain>
    </source>
</reference>
<keyword evidence="7" id="KW-1185">Reference proteome</keyword>
<feature type="chain" id="PRO_5042233215" evidence="5">
    <location>
        <begin position="31"/>
        <end position="156"/>
    </location>
</feature>
<name>A0AAE9Z1R7_9GAMM</name>
<dbReference type="InterPro" id="IPR012899">
    <property type="entry name" value="LTXXQ"/>
</dbReference>
<dbReference type="KEGG" id="tvd:SG34_027390"/>
<evidence type="ECO:0000313" key="6">
    <source>
        <dbReference type="EMBL" id="WDE04983.1"/>
    </source>
</evidence>
<dbReference type="EMBL" id="CP059733">
    <property type="protein sequence ID" value="WDE04983.1"/>
    <property type="molecule type" value="Genomic_DNA"/>
</dbReference>
<dbReference type="PIRSF" id="PIRSF034445">
    <property type="entry name" value="CpxP_Spy"/>
    <property type="match status" value="1"/>
</dbReference>
<sequence>MKKSFLKQWKASLAFAAVCGVLAMPVTANACPHDGFAAQSGEQMRHFGGKGMMRKMARYLELDESQISEIRAIFQAARDENTELRATMGSFKEEMKTLLAADSFDEEAFAALQAKYQDSFQQKGLLRAKTRHAVIQVFTDEQKEKWLAGRQEADSF</sequence>
<comment type="subcellular location">
    <subcellularLocation>
        <location evidence="1">Periplasm</location>
    </subcellularLocation>
</comment>
<comment type="similarity">
    <text evidence="2">Belongs to the CpxP/Spy family.</text>
</comment>
<dbReference type="RefSeq" id="WP_053046934.1">
    <property type="nucleotide sequence ID" value="NZ_CP059733.1"/>
</dbReference>
<dbReference type="InterPro" id="IPR052211">
    <property type="entry name" value="Cpx_auxiliary_protein"/>
</dbReference>
<evidence type="ECO:0000256" key="1">
    <source>
        <dbReference type="ARBA" id="ARBA00004418"/>
    </source>
</evidence>
<dbReference type="Proteomes" id="UP000032352">
    <property type="component" value="Chromosome"/>
</dbReference>
<evidence type="ECO:0000256" key="2">
    <source>
        <dbReference type="ARBA" id="ARBA00008441"/>
    </source>
</evidence>
<reference evidence="6 7" key="1">
    <citation type="journal article" date="2015" name="Genome Announc.">
        <title>Draft Genome Sequences of Marine Isolates of Thalassomonas viridans and Thalassomonas actiniarum.</title>
        <authorList>
            <person name="Olonade I."/>
            <person name="van Zyl L.J."/>
            <person name="Trindade M."/>
        </authorList>
    </citation>
    <scope>NUCLEOTIDE SEQUENCE [LARGE SCALE GENOMIC DNA]</scope>
    <source>
        <strain evidence="6 7">XOM25</strain>
    </source>
</reference>
<dbReference type="GO" id="GO:0030288">
    <property type="term" value="C:outer membrane-bounded periplasmic space"/>
    <property type="evidence" value="ECO:0007669"/>
    <property type="project" value="TreeGrafter"/>
</dbReference>
<dbReference type="Pfam" id="PF07813">
    <property type="entry name" value="LTXXQ"/>
    <property type="match status" value="1"/>
</dbReference>
<keyword evidence="4" id="KW-0574">Periplasm</keyword>
<dbReference type="CDD" id="cd09916">
    <property type="entry name" value="CpxP_like"/>
    <property type="match status" value="1"/>
</dbReference>
<evidence type="ECO:0000313" key="7">
    <source>
        <dbReference type="Proteomes" id="UP000032352"/>
    </source>
</evidence>
<keyword evidence="3 5" id="KW-0732">Signal</keyword>
<dbReference type="AlphaFoldDB" id="A0AAE9Z1R7"/>
<dbReference type="PANTHER" id="PTHR38102">
    <property type="entry name" value="PERIPLASMIC CHAPERONE SPY"/>
    <property type="match status" value="1"/>
</dbReference>
<organism evidence="6 7">
    <name type="scientific">Thalassomonas viridans</name>
    <dbReference type="NCBI Taxonomy" id="137584"/>
    <lineage>
        <taxon>Bacteria</taxon>
        <taxon>Pseudomonadati</taxon>
        <taxon>Pseudomonadota</taxon>
        <taxon>Gammaproteobacteria</taxon>
        <taxon>Alteromonadales</taxon>
        <taxon>Colwelliaceae</taxon>
        <taxon>Thalassomonas</taxon>
    </lineage>
</organism>
<evidence type="ECO:0000256" key="5">
    <source>
        <dbReference type="SAM" id="SignalP"/>
    </source>
</evidence>
<gene>
    <name evidence="6" type="ORF">SG34_027390</name>
</gene>
<dbReference type="GO" id="GO:0051082">
    <property type="term" value="F:unfolded protein binding"/>
    <property type="evidence" value="ECO:0007669"/>
    <property type="project" value="TreeGrafter"/>
</dbReference>
<protein>
    <submittedName>
        <fullName evidence="6">Spy/CpxP family protein refolding chaperone</fullName>
    </submittedName>
</protein>
<evidence type="ECO:0000256" key="4">
    <source>
        <dbReference type="ARBA" id="ARBA00022764"/>
    </source>
</evidence>